<dbReference type="OMA" id="APGGNMR"/>
<sequence>MREIPRSRLQPPPCFKHQRGPGVLPGDRPNLRSCFCTRYIDRSDGLRARKSWRDEASVQLLPQTTARRALSPGSVKSPAPGGDNMRAMDGAGTPGSPSNPQGSGGAGGVGDTLGPLQARSIPSARSPVRRRVLWSWALPPGLGALSPARPGMLPR</sequence>
<dbReference type="GeneTree" id="ENSGT00540000073696"/>
<dbReference type="Proteomes" id="UP000001073">
    <property type="component" value="Chromosome 7b"/>
</dbReference>
<evidence type="ECO:0000313" key="3">
    <source>
        <dbReference type="Proteomes" id="UP000001073"/>
    </source>
</evidence>
<keyword evidence="3" id="KW-1185">Reference proteome</keyword>
<accession>G1SB89</accession>
<proteinExistence type="predicted"/>
<dbReference type="EMBL" id="ADFV01177735">
    <property type="status" value="NOT_ANNOTATED_CDS"/>
    <property type="molecule type" value="Genomic_DNA"/>
</dbReference>
<evidence type="ECO:0000256" key="1">
    <source>
        <dbReference type="SAM" id="MobiDB-lite"/>
    </source>
</evidence>
<dbReference type="Ensembl" id="ENSNLET00000023945.2">
    <property type="protein sequence ID" value="ENSNLEP00000022783.2"/>
    <property type="gene ID" value="ENSNLEG00000018920.2"/>
</dbReference>
<feature type="compositionally biased region" description="Gly residues" evidence="1">
    <location>
        <begin position="102"/>
        <end position="111"/>
    </location>
</feature>
<protein>
    <submittedName>
        <fullName evidence="2">Uncharacterized protein</fullName>
    </submittedName>
</protein>
<reference evidence="2" key="2">
    <citation type="submission" date="2025-08" db="UniProtKB">
        <authorList>
            <consortium name="Ensembl"/>
        </authorList>
    </citation>
    <scope>IDENTIFICATION</scope>
</reference>
<feature type="region of interest" description="Disordered" evidence="1">
    <location>
        <begin position="58"/>
        <end position="128"/>
    </location>
</feature>
<reference evidence="2" key="3">
    <citation type="submission" date="2025-09" db="UniProtKB">
        <authorList>
            <consortium name="Ensembl"/>
        </authorList>
    </citation>
    <scope>IDENTIFICATION</scope>
</reference>
<organism evidence="2 3">
    <name type="scientific">Nomascus leucogenys</name>
    <name type="common">Northern white-cheeked gibbon</name>
    <name type="synonym">Hylobates leucogenys</name>
    <dbReference type="NCBI Taxonomy" id="61853"/>
    <lineage>
        <taxon>Eukaryota</taxon>
        <taxon>Metazoa</taxon>
        <taxon>Chordata</taxon>
        <taxon>Craniata</taxon>
        <taxon>Vertebrata</taxon>
        <taxon>Euteleostomi</taxon>
        <taxon>Mammalia</taxon>
        <taxon>Eutheria</taxon>
        <taxon>Euarchontoglires</taxon>
        <taxon>Primates</taxon>
        <taxon>Haplorrhini</taxon>
        <taxon>Catarrhini</taxon>
        <taxon>Hylobatidae</taxon>
        <taxon>Nomascus</taxon>
    </lineage>
</organism>
<dbReference type="AlphaFoldDB" id="G1SB89"/>
<dbReference type="InParanoid" id="G1SB89"/>
<reference evidence="2 3" key="1">
    <citation type="submission" date="2012-10" db="EMBL/GenBank/DDBJ databases">
        <authorList>
            <consortium name="Gibbon Genome Sequencing Consortium"/>
        </authorList>
    </citation>
    <scope>NUCLEOTIDE SEQUENCE [LARGE SCALE GENOMIC DNA]</scope>
</reference>
<feature type="region of interest" description="Disordered" evidence="1">
    <location>
        <begin position="1"/>
        <end position="28"/>
    </location>
</feature>
<dbReference type="HOGENOM" id="CLU_1901052_0_0_1"/>
<name>G1SB89_NOMLE</name>
<evidence type="ECO:0000313" key="2">
    <source>
        <dbReference type="Ensembl" id="ENSNLEP00000022783.2"/>
    </source>
</evidence>